<protein>
    <submittedName>
        <fullName evidence="1">Uncharacterized protein</fullName>
    </submittedName>
</protein>
<keyword evidence="2" id="KW-1185">Reference proteome</keyword>
<evidence type="ECO:0000313" key="1">
    <source>
        <dbReference type="EMBL" id="CAK5091615.1"/>
    </source>
</evidence>
<gene>
    <name evidence="1" type="ORF">MENTE1834_LOCUS39458</name>
</gene>
<name>A0ACB1ANM4_MELEN</name>
<accession>A0ACB1ANM4</accession>
<organism evidence="1 2">
    <name type="scientific">Meloidogyne enterolobii</name>
    <name type="common">Root-knot nematode worm</name>
    <name type="synonym">Meloidogyne mayaguensis</name>
    <dbReference type="NCBI Taxonomy" id="390850"/>
    <lineage>
        <taxon>Eukaryota</taxon>
        <taxon>Metazoa</taxon>
        <taxon>Ecdysozoa</taxon>
        <taxon>Nematoda</taxon>
        <taxon>Chromadorea</taxon>
        <taxon>Rhabditida</taxon>
        <taxon>Tylenchina</taxon>
        <taxon>Tylenchomorpha</taxon>
        <taxon>Tylenchoidea</taxon>
        <taxon>Meloidogynidae</taxon>
        <taxon>Meloidogyninae</taxon>
        <taxon>Meloidogyne</taxon>
    </lineage>
</organism>
<comment type="caution">
    <text evidence="1">The sequence shown here is derived from an EMBL/GenBank/DDBJ whole genome shotgun (WGS) entry which is preliminary data.</text>
</comment>
<reference evidence="1" key="1">
    <citation type="submission" date="2023-11" db="EMBL/GenBank/DDBJ databases">
        <authorList>
            <person name="Poullet M."/>
        </authorList>
    </citation>
    <scope>NUCLEOTIDE SEQUENCE</scope>
    <source>
        <strain evidence="1">E1834</strain>
    </source>
</reference>
<proteinExistence type="predicted"/>
<sequence length="73" mass="8631">MYCLKIKRIIVHIIVQREEKCAKKKNNKSKTVWVSYVVAMGVISKNTQEFADDRRYFKVLKGGRIKETNKIEK</sequence>
<dbReference type="Proteomes" id="UP001497535">
    <property type="component" value="Unassembled WGS sequence"/>
</dbReference>
<dbReference type="EMBL" id="CAVMJV010000088">
    <property type="protein sequence ID" value="CAK5091615.1"/>
    <property type="molecule type" value="Genomic_DNA"/>
</dbReference>
<evidence type="ECO:0000313" key="2">
    <source>
        <dbReference type="Proteomes" id="UP001497535"/>
    </source>
</evidence>